<dbReference type="EMBL" id="JBHTKX010000001">
    <property type="protein sequence ID" value="MFD1127805.1"/>
    <property type="molecule type" value="Genomic_DNA"/>
</dbReference>
<accession>A0ABW3PTC6</accession>
<protein>
    <submittedName>
        <fullName evidence="2">NAD(P)/FAD-dependent oxidoreductase</fullName>
        <ecNumber evidence="2">1.-.-.-</ecNumber>
    </submittedName>
</protein>
<dbReference type="Pfam" id="PF13738">
    <property type="entry name" value="Pyr_redox_3"/>
    <property type="match status" value="1"/>
</dbReference>
<comment type="caution">
    <text evidence="2">The sequence shown here is derived from an EMBL/GenBank/DDBJ whole genome shotgun (WGS) entry which is preliminary data.</text>
</comment>
<evidence type="ECO:0000313" key="2">
    <source>
        <dbReference type="EMBL" id="MFD1127805.1"/>
    </source>
</evidence>
<dbReference type="InterPro" id="IPR050982">
    <property type="entry name" value="Auxin_biosynth/cation_transpt"/>
</dbReference>
<dbReference type="PRINTS" id="PR00411">
    <property type="entry name" value="PNDRDTASEI"/>
</dbReference>
<dbReference type="InterPro" id="IPR036188">
    <property type="entry name" value="FAD/NAD-bd_sf"/>
</dbReference>
<dbReference type="PANTHER" id="PTHR43539">
    <property type="entry name" value="FLAVIN-BINDING MONOOXYGENASE-LIKE PROTEIN (AFU_ORTHOLOGUE AFUA_4G09220)"/>
    <property type="match status" value="1"/>
</dbReference>
<dbReference type="EC" id="1.-.-.-" evidence="2"/>
<reference evidence="3" key="1">
    <citation type="journal article" date="2019" name="Int. J. Syst. Evol. Microbiol.">
        <title>The Global Catalogue of Microorganisms (GCM) 10K type strain sequencing project: providing services to taxonomists for standard genome sequencing and annotation.</title>
        <authorList>
            <consortium name="The Broad Institute Genomics Platform"/>
            <consortium name="The Broad Institute Genome Sequencing Center for Infectious Disease"/>
            <person name="Wu L."/>
            <person name="Ma J."/>
        </authorList>
    </citation>
    <scope>NUCLEOTIDE SEQUENCE [LARGE SCALE GENOMIC DNA]</scope>
    <source>
        <strain evidence="3">CCUG 53519</strain>
    </source>
</reference>
<dbReference type="PANTHER" id="PTHR43539:SF89">
    <property type="entry name" value="NAD(P)-BINDING DOMAIN-CONTAINING PROTEIN"/>
    <property type="match status" value="1"/>
</dbReference>
<keyword evidence="1 2" id="KW-0560">Oxidoreductase</keyword>
<gene>
    <name evidence="2" type="ORF">ACFQ3J_06415</name>
</gene>
<evidence type="ECO:0000256" key="1">
    <source>
        <dbReference type="ARBA" id="ARBA00023002"/>
    </source>
</evidence>
<name>A0ABW3PTC6_9BACL</name>
<sequence>MKLLKDYDCVIIGGGPAGIGMASVLQDLGMKRFVILEQHEIGASFMAWPKEMRLITPSFTSNAYGMLDLNAVVLNTSPAYTLGSEHPTGKEYATYLQAVAQYKKLPVKTGVVVSEVIPQGQEYKLMTSHGEINSRFVIWAAGEFQYPKLDSFPGAEYGIHSSLFTEWAEVQGEEFIIVGGYESGIDAAIHLSGQGKQVTVIDRDHRSLAKGSSDPSVELSPYTKDRLRLAMANNKITILHGFEVQWIEAEDDGGYVLYCENESADTRLIKTMQPPILATGFQSSLKTIEHLIERNQEGELKLSTADESTINPGLFITGPQVVHGNLQLCFIYKYRQRFAVVAQAIAQRLDMDVSILSQYREAGMFLDDLSCCGEDCKC</sequence>
<dbReference type="SUPFAM" id="SSF51905">
    <property type="entry name" value="FAD/NAD(P)-binding domain"/>
    <property type="match status" value="1"/>
</dbReference>
<dbReference type="RefSeq" id="WP_091156697.1">
    <property type="nucleotide sequence ID" value="NZ_JBHTKX010000001.1"/>
</dbReference>
<proteinExistence type="predicted"/>
<keyword evidence="3" id="KW-1185">Reference proteome</keyword>
<organism evidence="2 3">
    <name type="scientific">Paenibacillus provencensis</name>
    <dbReference type="NCBI Taxonomy" id="441151"/>
    <lineage>
        <taxon>Bacteria</taxon>
        <taxon>Bacillati</taxon>
        <taxon>Bacillota</taxon>
        <taxon>Bacilli</taxon>
        <taxon>Bacillales</taxon>
        <taxon>Paenibacillaceae</taxon>
        <taxon>Paenibacillus</taxon>
    </lineage>
</organism>
<dbReference type="Proteomes" id="UP001597169">
    <property type="component" value="Unassembled WGS sequence"/>
</dbReference>
<evidence type="ECO:0000313" key="3">
    <source>
        <dbReference type="Proteomes" id="UP001597169"/>
    </source>
</evidence>
<dbReference type="GO" id="GO:0016491">
    <property type="term" value="F:oxidoreductase activity"/>
    <property type="evidence" value="ECO:0007669"/>
    <property type="project" value="UniProtKB-KW"/>
</dbReference>
<dbReference type="Gene3D" id="3.50.50.60">
    <property type="entry name" value="FAD/NAD(P)-binding domain"/>
    <property type="match status" value="2"/>
</dbReference>
<dbReference type="PRINTS" id="PR00368">
    <property type="entry name" value="FADPNR"/>
</dbReference>